<dbReference type="EMBL" id="JACARM010000023">
    <property type="protein sequence ID" value="NWE07491.1"/>
    <property type="molecule type" value="Genomic_DNA"/>
</dbReference>
<evidence type="ECO:0000313" key="4">
    <source>
        <dbReference type="Proteomes" id="UP000590218"/>
    </source>
</evidence>
<dbReference type="Proteomes" id="UP000563268">
    <property type="component" value="Unassembled WGS sequence"/>
</dbReference>
<gene>
    <name evidence="1" type="ORF">HX788_10335</name>
    <name evidence="2" type="ORF">HX795_13395</name>
</gene>
<evidence type="ECO:0000313" key="2">
    <source>
        <dbReference type="EMBL" id="NWE83101.1"/>
    </source>
</evidence>
<dbReference type="Proteomes" id="UP000590218">
    <property type="component" value="Unassembled WGS sequence"/>
</dbReference>
<comment type="caution">
    <text evidence="2">The sequence shown here is derived from an EMBL/GenBank/DDBJ whole genome shotgun (WGS) entry which is preliminary data.</text>
</comment>
<dbReference type="EMBL" id="JACARL010000070">
    <property type="protein sequence ID" value="NWE83101.1"/>
    <property type="molecule type" value="Genomic_DNA"/>
</dbReference>
<proteinExistence type="predicted"/>
<accession>A0A7Y8FPH0</accession>
<dbReference type="RefSeq" id="WP_176992046.1">
    <property type="nucleotide sequence ID" value="NZ_JACARL010000070.1"/>
</dbReference>
<organism evidence="2 4">
    <name type="scientific">Pseudomonas edaphica</name>
    <dbReference type="NCBI Taxonomy" id="2006980"/>
    <lineage>
        <taxon>Bacteria</taxon>
        <taxon>Pseudomonadati</taxon>
        <taxon>Pseudomonadota</taxon>
        <taxon>Gammaproteobacteria</taxon>
        <taxon>Pseudomonadales</taxon>
        <taxon>Pseudomonadaceae</taxon>
        <taxon>Pseudomonas</taxon>
    </lineage>
</organism>
<protein>
    <submittedName>
        <fullName evidence="2">Uncharacterized protein</fullName>
    </submittedName>
</protein>
<name>A0A7Y8FPH0_9PSED</name>
<reference evidence="3 4" key="1">
    <citation type="submission" date="2020-04" db="EMBL/GenBank/DDBJ databases">
        <title>Molecular characterization of pseudomonads from Agaricus bisporus reveal novel blotch 2 pathogens in Western Europe.</title>
        <authorList>
            <person name="Taparia T."/>
            <person name="Krijger M."/>
            <person name="Haynes E."/>
            <person name="Elpinstone J.G."/>
            <person name="Noble R."/>
            <person name="Van Der Wolf J."/>
        </authorList>
    </citation>
    <scope>NUCLEOTIDE SEQUENCE [LARGE SCALE GENOMIC DNA]</scope>
    <source>
        <strain evidence="2 4">K6002</strain>
        <strain evidence="1 3">K7002</strain>
    </source>
</reference>
<evidence type="ECO:0000313" key="3">
    <source>
        <dbReference type="Proteomes" id="UP000563268"/>
    </source>
</evidence>
<sequence>MKRLLAVSYGVGVRKALSGILIFVMLLAMGVTYAQESVINKSSKPAAIVVLSNGGFGLAFFNLLNVDFPSGTAALPKKLMGIEWTTTYYPDAVGESVEFCYFRPYNSVKENCRAISPNSSGVVLDFNDLPFGNGAGVTIRHNVEGAGVPVANAAGNDSVTYRYSY</sequence>
<evidence type="ECO:0000313" key="1">
    <source>
        <dbReference type="EMBL" id="NWE07491.1"/>
    </source>
</evidence>
<dbReference type="AlphaFoldDB" id="A0A7Y8FPH0"/>